<dbReference type="GO" id="GO:0016740">
    <property type="term" value="F:transferase activity"/>
    <property type="evidence" value="ECO:0007669"/>
    <property type="project" value="UniProtKB-KW"/>
</dbReference>
<reference evidence="1 2" key="1">
    <citation type="submission" date="2021-01" db="EMBL/GenBank/DDBJ databases">
        <title>Chromosome-level genome assembly of a human fungal pathogen reveals clustering of transcriptionally co-regulated genes.</title>
        <authorList>
            <person name="Voorhies M."/>
            <person name="Cohen S."/>
            <person name="Shea T.P."/>
            <person name="Petrus S."/>
            <person name="Munoz J.F."/>
            <person name="Poplawski S."/>
            <person name="Goldman W.E."/>
            <person name="Michael T."/>
            <person name="Cuomo C.A."/>
            <person name="Sil A."/>
            <person name="Beyhan S."/>
        </authorList>
    </citation>
    <scope>NUCLEOTIDE SEQUENCE [LARGE SCALE GENOMIC DNA]</scope>
    <source>
        <strain evidence="1 2">G184AR</strain>
    </source>
</reference>
<sequence>MYQQCGDGQALNTRGRSCCHSPLLSSSPLSPLLTSLASYLSFKQKEIFLQTKKLYPTPQKKLPPPITNTYLIYL</sequence>
<gene>
    <name evidence="1" type="ORF">I7I52_05313</name>
</gene>
<dbReference type="Proteomes" id="UP000670092">
    <property type="component" value="Unassembled WGS sequence"/>
</dbReference>
<evidence type="ECO:0000313" key="1">
    <source>
        <dbReference type="EMBL" id="KAG5293852.1"/>
    </source>
</evidence>
<comment type="caution">
    <text evidence="1">The sequence shown here is derived from an EMBL/GenBank/DDBJ whole genome shotgun (WGS) entry which is preliminary data.</text>
</comment>
<organism evidence="1 2">
    <name type="scientific">Ajellomyces capsulatus</name>
    <name type="common">Darling's disease fungus</name>
    <name type="synonym">Histoplasma capsulatum</name>
    <dbReference type="NCBI Taxonomy" id="5037"/>
    <lineage>
        <taxon>Eukaryota</taxon>
        <taxon>Fungi</taxon>
        <taxon>Dikarya</taxon>
        <taxon>Ascomycota</taxon>
        <taxon>Pezizomycotina</taxon>
        <taxon>Eurotiomycetes</taxon>
        <taxon>Eurotiomycetidae</taxon>
        <taxon>Onygenales</taxon>
        <taxon>Ajellomycetaceae</taxon>
        <taxon>Histoplasma</taxon>
    </lineage>
</organism>
<protein>
    <submittedName>
        <fullName evidence="1">Aminoalcoholphosphotransferase</fullName>
    </submittedName>
</protein>
<dbReference type="AlphaFoldDB" id="A0A8H8CXZ1"/>
<evidence type="ECO:0000313" key="2">
    <source>
        <dbReference type="Proteomes" id="UP000670092"/>
    </source>
</evidence>
<name>A0A8H8CXZ1_AJECA</name>
<accession>A0A8H8CXZ1</accession>
<keyword evidence="1" id="KW-0808">Transferase</keyword>
<proteinExistence type="predicted"/>
<dbReference type="EMBL" id="JAEVHI010000004">
    <property type="protein sequence ID" value="KAG5293852.1"/>
    <property type="molecule type" value="Genomic_DNA"/>
</dbReference>
<dbReference type="VEuPathDB" id="FungiDB:I7I52_05313"/>